<dbReference type="Pfam" id="PF22234">
    <property type="entry name" value="Rv2466c-like"/>
    <property type="match status" value="1"/>
</dbReference>
<name>A0A4R4NSS9_9ACTN</name>
<dbReference type="RefSeq" id="WP_131942060.1">
    <property type="nucleotide sequence ID" value="NZ_BAAAMX010000030.1"/>
</dbReference>
<accession>A0A4R4NSS9</accession>
<evidence type="ECO:0000313" key="2">
    <source>
        <dbReference type="Proteomes" id="UP000295431"/>
    </source>
</evidence>
<evidence type="ECO:0000313" key="1">
    <source>
        <dbReference type="EMBL" id="TDC12731.1"/>
    </source>
</evidence>
<proteinExistence type="predicted"/>
<dbReference type="EMBL" id="SMJW01000118">
    <property type="protein sequence ID" value="TDC12731.1"/>
    <property type="molecule type" value="Genomic_DNA"/>
</dbReference>
<dbReference type="InterPro" id="IPR036249">
    <property type="entry name" value="Thioredoxin-like_sf"/>
</dbReference>
<dbReference type="OrthoDB" id="4125991at2"/>
<organism evidence="1 2">
    <name type="scientific">Actinomadura bangladeshensis</name>
    <dbReference type="NCBI Taxonomy" id="453573"/>
    <lineage>
        <taxon>Bacteria</taxon>
        <taxon>Bacillati</taxon>
        <taxon>Actinomycetota</taxon>
        <taxon>Actinomycetes</taxon>
        <taxon>Streptosporangiales</taxon>
        <taxon>Thermomonosporaceae</taxon>
        <taxon>Actinomadura</taxon>
    </lineage>
</organism>
<sequence>MEDNLASPPAVRVVCYFDASCPFAWITSRWLLEVERLRPIDLSFRIMSLSVLNEHREIEPWYREFNDRAWGPARVVTAAEIGHGTAVLRDLYTALGTRIHARGNKDYDAVIAEALDELGLPASLAEAASSDEFDTALRARHQAAQDAMGEEGGTPLITLDGSTFFGPVLSAIPRGEQAVRLFEGVRTLAGTESFAEMKRARGALDFS</sequence>
<dbReference type="Gene3D" id="3.40.30.10">
    <property type="entry name" value="Glutaredoxin"/>
    <property type="match status" value="1"/>
</dbReference>
<dbReference type="InterPro" id="IPR053977">
    <property type="entry name" value="Rv2466c-like"/>
</dbReference>
<comment type="caution">
    <text evidence="1">The sequence shown here is derived from an EMBL/GenBank/DDBJ whole genome shotgun (WGS) entry which is preliminary data.</text>
</comment>
<dbReference type="Proteomes" id="UP000295431">
    <property type="component" value="Unassembled WGS sequence"/>
</dbReference>
<protein>
    <submittedName>
        <fullName evidence="1">Disulfide bond formation protein DsbA</fullName>
    </submittedName>
</protein>
<keyword evidence="2" id="KW-1185">Reference proteome</keyword>
<dbReference type="AlphaFoldDB" id="A0A4R4NSS9"/>
<gene>
    <name evidence="1" type="ORF">E1284_22405</name>
</gene>
<dbReference type="SUPFAM" id="SSF52833">
    <property type="entry name" value="Thioredoxin-like"/>
    <property type="match status" value="1"/>
</dbReference>
<reference evidence="1 2" key="1">
    <citation type="submission" date="2019-03" db="EMBL/GenBank/DDBJ databases">
        <title>Draft genome sequences of novel Actinobacteria.</title>
        <authorList>
            <person name="Sahin N."/>
            <person name="Ay H."/>
            <person name="Saygin H."/>
        </authorList>
    </citation>
    <scope>NUCLEOTIDE SEQUENCE [LARGE SCALE GENOMIC DNA]</scope>
    <source>
        <strain evidence="1 2">DSM 45347</strain>
    </source>
</reference>